<accession>A0ABY7UC66</accession>
<gene>
    <name evidence="2" type="ORF">CIHUM_00250</name>
</gene>
<proteinExistence type="predicted"/>
<organism evidence="2 3">
    <name type="scientific">Corynebacterium ihumii</name>
    <dbReference type="NCBI Taxonomy" id="1232427"/>
    <lineage>
        <taxon>Bacteria</taxon>
        <taxon>Bacillati</taxon>
        <taxon>Actinomycetota</taxon>
        <taxon>Actinomycetes</taxon>
        <taxon>Mycobacteriales</taxon>
        <taxon>Corynebacteriaceae</taxon>
        <taxon>Corynebacterium</taxon>
    </lineage>
</organism>
<feature type="region of interest" description="Disordered" evidence="1">
    <location>
        <begin position="108"/>
        <end position="152"/>
    </location>
</feature>
<feature type="compositionally biased region" description="Low complexity" evidence="1">
    <location>
        <begin position="115"/>
        <end position="152"/>
    </location>
</feature>
<name>A0ABY7UC66_9CORY</name>
<evidence type="ECO:0000256" key="1">
    <source>
        <dbReference type="SAM" id="MobiDB-lite"/>
    </source>
</evidence>
<keyword evidence="3" id="KW-1185">Reference proteome</keyword>
<evidence type="ECO:0000313" key="2">
    <source>
        <dbReference type="EMBL" id="WCZ33509.1"/>
    </source>
</evidence>
<reference evidence="2 3" key="1">
    <citation type="submission" date="2020-10" db="EMBL/GenBank/DDBJ databases">
        <title>Complete genome sequence of Corynebacterium ihumii DSM 45751.</title>
        <authorList>
            <person name="Ruckert C."/>
            <person name="Albersmeier A."/>
            <person name="Busche T."/>
            <person name="Jaenicke S."/>
            <person name="Winkler A."/>
            <person name="Friethjonsson O.H."/>
            <person name="Hreggviethsson G.O."/>
            <person name="Lambert C."/>
            <person name="Badcock D."/>
            <person name="Bernaerts K."/>
            <person name="Anne J."/>
            <person name="Economou A."/>
            <person name="Kalinowski J."/>
        </authorList>
    </citation>
    <scope>NUCLEOTIDE SEQUENCE [LARGE SCALE GENOMIC DNA]</scope>
    <source>
        <strain evidence="2 3">DSM 45751</strain>
    </source>
</reference>
<dbReference type="EMBL" id="CP063190">
    <property type="protein sequence ID" value="WCZ33509.1"/>
    <property type="molecule type" value="Genomic_DNA"/>
</dbReference>
<sequence length="205" mass="22166">MTQGRNTYHIGPIRDILACMKIRTLAMTATLAGTVALAPTAGADAIDDALAKMPSGPISCDQASRYWTNDADYQQKVRQARAVAAFDRRGPQILDALSRVDEAANRCGLKGGAKPAQPKQSNQSNQQNTQPKQPQQQPQQAQPKQQQTQNPQNLNVSPQLINLAPAGVPTVEVPVANVVTLQLPDIIKIIQQALAQILAYFNIQL</sequence>
<evidence type="ECO:0008006" key="4">
    <source>
        <dbReference type="Google" id="ProtNLM"/>
    </source>
</evidence>
<evidence type="ECO:0000313" key="3">
    <source>
        <dbReference type="Proteomes" id="UP001220577"/>
    </source>
</evidence>
<protein>
    <recommendedName>
        <fullName evidence="4">Secreted protein</fullName>
    </recommendedName>
</protein>
<dbReference type="Proteomes" id="UP001220577">
    <property type="component" value="Chromosome"/>
</dbReference>